<dbReference type="InterPro" id="IPR009003">
    <property type="entry name" value="Peptidase_S1_PA"/>
</dbReference>
<proteinExistence type="predicted"/>
<dbReference type="EMBL" id="GEBQ01010992">
    <property type="protein sequence ID" value="JAT28985.1"/>
    <property type="molecule type" value="Transcribed_RNA"/>
</dbReference>
<sequence length="178" mass="19641">MTAINNVQYGSVLPNENQLREEPVTLTLPLALGGRWKWIKGSCPETQLLLSAKIMFKFLVLLVSVVLCLGQQIAKQKCEEYKALARAHEDSLQCRAFSDNKSGVMIQPNEFPATAMLGYVAPSSEILYLCDATLISEDTLLAAGHCLQQKNYGRPKWARVGATHSTLGTEVEVERAQC</sequence>
<reference evidence="2" key="1">
    <citation type="submission" date="2015-11" db="EMBL/GenBank/DDBJ databases">
        <title>De novo transcriptome assembly of four potential Pierce s Disease insect vectors from Arizona vineyards.</title>
        <authorList>
            <person name="Tassone E.E."/>
        </authorList>
    </citation>
    <scope>NUCLEOTIDE SEQUENCE</scope>
</reference>
<accession>A0A1B6LZA0</accession>
<dbReference type="GO" id="GO:0004252">
    <property type="term" value="F:serine-type endopeptidase activity"/>
    <property type="evidence" value="ECO:0007669"/>
    <property type="project" value="InterPro"/>
</dbReference>
<evidence type="ECO:0000259" key="1">
    <source>
        <dbReference type="Pfam" id="PF00089"/>
    </source>
</evidence>
<evidence type="ECO:0000313" key="2">
    <source>
        <dbReference type="EMBL" id="JAT28985.1"/>
    </source>
</evidence>
<dbReference type="InterPro" id="IPR001254">
    <property type="entry name" value="Trypsin_dom"/>
</dbReference>
<organism evidence="2">
    <name type="scientific">Graphocephala atropunctata</name>
    <dbReference type="NCBI Taxonomy" id="36148"/>
    <lineage>
        <taxon>Eukaryota</taxon>
        <taxon>Metazoa</taxon>
        <taxon>Ecdysozoa</taxon>
        <taxon>Arthropoda</taxon>
        <taxon>Hexapoda</taxon>
        <taxon>Insecta</taxon>
        <taxon>Pterygota</taxon>
        <taxon>Neoptera</taxon>
        <taxon>Paraneoptera</taxon>
        <taxon>Hemiptera</taxon>
        <taxon>Auchenorrhyncha</taxon>
        <taxon>Membracoidea</taxon>
        <taxon>Cicadellidae</taxon>
        <taxon>Cicadellinae</taxon>
        <taxon>Cicadellini</taxon>
        <taxon>Graphocephala</taxon>
    </lineage>
</organism>
<dbReference type="AlphaFoldDB" id="A0A1B6LZA0"/>
<feature type="domain" description="Peptidase S1" evidence="1">
    <location>
        <begin position="103"/>
        <end position="168"/>
    </location>
</feature>
<gene>
    <name evidence="2" type="ORF">g.2264</name>
</gene>
<protein>
    <recommendedName>
        <fullName evidence="1">Peptidase S1 domain-containing protein</fullName>
    </recommendedName>
</protein>
<dbReference type="Gene3D" id="2.40.10.10">
    <property type="entry name" value="Trypsin-like serine proteases"/>
    <property type="match status" value="1"/>
</dbReference>
<dbReference type="GO" id="GO:0006508">
    <property type="term" value="P:proteolysis"/>
    <property type="evidence" value="ECO:0007669"/>
    <property type="project" value="InterPro"/>
</dbReference>
<feature type="non-terminal residue" evidence="2">
    <location>
        <position position="178"/>
    </location>
</feature>
<dbReference type="Pfam" id="PF00089">
    <property type="entry name" value="Trypsin"/>
    <property type="match status" value="1"/>
</dbReference>
<dbReference type="InterPro" id="IPR043504">
    <property type="entry name" value="Peptidase_S1_PA_chymotrypsin"/>
</dbReference>
<name>A0A1B6LZA0_9HEMI</name>
<dbReference type="SUPFAM" id="SSF50494">
    <property type="entry name" value="Trypsin-like serine proteases"/>
    <property type="match status" value="1"/>
</dbReference>